<evidence type="ECO:0000313" key="2">
    <source>
        <dbReference type="Proteomes" id="UP000218615"/>
    </source>
</evidence>
<reference evidence="2" key="1">
    <citation type="submission" date="2017-06" db="EMBL/GenBank/DDBJ databases">
        <authorList>
            <person name="Cremers G."/>
        </authorList>
    </citation>
    <scope>NUCLEOTIDE SEQUENCE [LARGE SCALE GENOMIC DNA]</scope>
</reference>
<accession>A0A284VNF9</accession>
<sequence>MLKIRCAAEFEDVDAGGGRFFATLRRDMVYIVIMDRYEFCLGRKAKKTFCRNS</sequence>
<organism evidence="1 2">
    <name type="scientific">Candidatus Methanoperedens nitratireducens</name>
    <dbReference type="NCBI Taxonomy" id="1392998"/>
    <lineage>
        <taxon>Archaea</taxon>
        <taxon>Methanobacteriati</taxon>
        <taxon>Methanobacteriota</taxon>
        <taxon>Stenosarchaea group</taxon>
        <taxon>Methanomicrobia</taxon>
        <taxon>Methanosarcinales</taxon>
        <taxon>ANME-2 cluster</taxon>
        <taxon>Candidatus Methanoperedentaceae</taxon>
        <taxon>Candidatus Methanoperedens</taxon>
    </lineage>
</organism>
<dbReference type="EMBL" id="FZMP01000117">
    <property type="protein sequence ID" value="SNQ60825.1"/>
    <property type="molecule type" value="Genomic_DNA"/>
</dbReference>
<keyword evidence="2" id="KW-1185">Reference proteome</keyword>
<dbReference type="Proteomes" id="UP000218615">
    <property type="component" value="Unassembled WGS sequence"/>
</dbReference>
<name>A0A284VNF9_9EURY</name>
<dbReference type="AlphaFoldDB" id="A0A284VNF9"/>
<protein>
    <submittedName>
        <fullName evidence="1">Uncharacterized protein</fullName>
    </submittedName>
</protein>
<evidence type="ECO:0000313" key="1">
    <source>
        <dbReference type="EMBL" id="SNQ60825.1"/>
    </source>
</evidence>
<proteinExistence type="predicted"/>
<gene>
    <name evidence="1" type="ORF">MNV_2030027</name>
</gene>